<name>A0A916N935_9PROT</name>
<accession>A0A916N935</accession>
<evidence type="ECO:0000313" key="1">
    <source>
        <dbReference type="EMBL" id="CAG4884022.1"/>
    </source>
</evidence>
<comment type="caution">
    <text evidence="1">The sequence shown here is derived from an EMBL/GenBank/DDBJ whole genome shotgun (WGS) entry which is preliminary data.</text>
</comment>
<protein>
    <submittedName>
        <fullName evidence="1">Uncharacterized protein</fullName>
    </submittedName>
</protein>
<proteinExistence type="predicted"/>
<evidence type="ECO:0000313" key="2">
    <source>
        <dbReference type="Proteomes" id="UP000742786"/>
    </source>
</evidence>
<dbReference type="Proteomes" id="UP000742786">
    <property type="component" value="Unassembled WGS sequence"/>
</dbReference>
<sequence length="67" mass="7257">MLSWRRPVSVEADHQLRASDQLLTPPSGLSLQGKQTFNVEVSGLRGFSRRSARLKGYASGTNLAGIS</sequence>
<organism evidence="1 2">
    <name type="scientific">Georgfuchsia toluolica</name>
    <dbReference type="NCBI Taxonomy" id="424218"/>
    <lineage>
        <taxon>Bacteria</taxon>
        <taxon>Pseudomonadati</taxon>
        <taxon>Pseudomonadota</taxon>
        <taxon>Betaproteobacteria</taxon>
        <taxon>Nitrosomonadales</taxon>
        <taxon>Sterolibacteriaceae</taxon>
        <taxon>Georgfuchsia</taxon>
    </lineage>
</organism>
<dbReference type="AlphaFoldDB" id="A0A916N935"/>
<dbReference type="EMBL" id="CAJQUM010000001">
    <property type="protein sequence ID" value="CAG4884022.1"/>
    <property type="molecule type" value="Genomic_DNA"/>
</dbReference>
<gene>
    <name evidence="1" type="ORF">GTOL_11905</name>
</gene>
<reference evidence="1" key="1">
    <citation type="submission" date="2021-04" db="EMBL/GenBank/DDBJ databases">
        <authorList>
            <person name="Hornung B."/>
        </authorList>
    </citation>
    <scope>NUCLEOTIDE SEQUENCE</scope>
    <source>
        <strain evidence="1">G5G6</strain>
    </source>
</reference>
<keyword evidence="2" id="KW-1185">Reference proteome</keyword>